<dbReference type="AlphaFoldDB" id="A0A0K8UTF0"/>
<feature type="non-terminal residue" evidence="5">
    <location>
        <position position="1"/>
    </location>
</feature>
<evidence type="ECO:0000313" key="5">
    <source>
        <dbReference type="EMBL" id="JAI29768.1"/>
    </source>
</evidence>
<dbReference type="InterPro" id="IPR001452">
    <property type="entry name" value="SH3_domain"/>
</dbReference>
<gene>
    <name evidence="5" type="primary">RIMBP2_1</name>
    <name evidence="5" type="ORF">c4_g1_i2</name>
</gene>
<feature type="compositionally biased region" description="Low complexity" evidence="3">
    <location>
        <begin position="1"/>
        <end position="40"/>
    </location>
</feature>
<feature type="region of interest" description="Disordered" evidence="3">
    <location>
        <begin position="226"/>
        <end position="464"/>
    </location>
</feature>
<evidence type="ECO:0000256" key="1">
    <source>
        <dbReference type="ARBA" id="ARBA00022443"/>
    </source>
</evidence>
<feature type="compositionally biased region" description="Low complexity" evidence="3">
    <location>
        <begin position="369"/>
        <end position="399"/>
    </location>
</feature>
<protein>
    <submittedName>
        <fullName evidence="5">RIMS-binding protein 2</fullName>
    </submittedName>
</protein>
<evidence type="ECO:0000256" key="3">
    <source>
        <dbReference type="SAM" id="MobiDB-lite"/>
    </source>
</evidence>
<reference evidence="5" key="1">
    <citation type="submission" date="2015-06" db="EMBL/GenBank/DDBJ databases">
        <authorList>
            <person name="Hoefler B.C."/>
            <person name="Straight P.D."/>
        </authorList>
    </citation>
    <scope>NUCLEOTIDE SEQUENCE</scope>
</reference>
<feature type="compositionally biased region" description="Low complexity" evidence="3">
    <location>
        <begin position="600"/>
        <end position="613"/>
    </location>
</feature>
<dbReference type="SUPFAM" id="SSF50044">
    <property type="entry name" value="SH3-domain"/>
    <property type="match status" value="2"/>
</dbReference>
<dbReference type="GO" id="GO:0045202">
    <property type="term" value="C:synapse"/>
    <property type="evidence" value="ECO:0007669"/>
    <property type="project" value="GOC"/>
</dbReference>
<dbReference type="InterPro" id="IPR040325">
    <property type="entry name" value="RIMBP1/2/3"/>
</dbReference>
<feature type="domain" description="SH3" evidence="4">
    <location>
        <begin position="159"/>
        <end position="227"/>
    </location>
</feature>
<feature type="region of interest" description="Disordered" evidence="3">
    <location>
        <begin position="529"/>
        <end position="627"/>
    </location>
</feature>
<feature type="compositionally biased region" description="Basic residues" evidence="3">
    <location>
        <begin position="614"/>
        <end position="627"/>
    </location>
</feature>
<dbReference type="CDD" id="cd12013">
    <property type="entry name" value="SH3_RIM-BP_3"/>
    <property type="match status" value="1"/>
</dbReference>
<sequence length="627" mass="69581">PQQQMQHQQQQHQQQQQQQQQQGQMGIGPGQQPLNQQQQLTAQKKPRYFVAMFDYDPSTMSPNPDGCDEELPFQEGDTIKVYGDKDADGFYWGELRGRRGYVPHNMVTEVDDGTGGMVPMPGGPPQPGGPGQVMPGQGGPQQSMRNVSRDRWGDIYANMPVKRMIALYDYDPQELSPNVDAEQVELSFKTGEVILVYGDMDEDGFYMGELDGIRGLVPSNFLAEAPDQYNNQMGPAGRGGLSQRGRGQGPGARGPPPPPRDNMMPGMTGQRGSIGKNARPASPTLLDNTGLPAPDHQTQGMIGRGGNVGMQQQLQQQQPYGQQQAQQQQQQQGIMGQQQQGMMGQQQQQPMGGQMSQMNAMGQMGQMTPQQQQQQQPQQQQQQPQPQPQQQQQPQPQQQTLSQVPPQHCNPAAVASVHHTQQQQLQQPQLQQQRPTPPPAQQQQQQHRRTPNTPDGAVNSGPAVLGVVGGNANVSGNNLLSRLNNFGAAAAGGVANITGVSEFHFDPNHGASAGQSNASAYQQHQLINQYQQQHHQQQQAASSATVVQQQQHLRSHTPQSPHQPHPQQQQQQQHFTSPHHMPATQQQLHHHQQMLHHHQQMQQQQQHQQQQQQQHRHNQQRSPLHHA</sequence>
<dbReference type="EMBL" id="GDHF01022546">
    <property type="protein sequence ID" value="JAI29768.1"/>
    <property type="molecule type" value="Transcribed_RNA"/>
</dbReference>
<dbReference type="OrthoDB" id="8922241at2759"/>
<dbReference type="FunFam" id="2.30.30.40:FF:000016">
    <property type="entry name" value="RIMS-binding protein 2 isoform X2"/>
    <property type="match status" value="1"/>
</dbReference>
<name>A0A0K8UTF0_BACLA</name>
<keyword evidence="1 2" id="KW-0728">SH3 domain</keyword>
<feature type="compositionally biased region" description="Basic residues" evidence="3">
    <location>
        <begin position="588"/>
        <end position="599"/>
    </location>
</feature>
<dbReference type="FunFam" id="2.30.30.40:FF:000023">
    <property type="entry name" value="RIMS-binding protein 2 isoform F"/>
    <property type="match status" value="1"/>
</dbReference>
<accession>A0A0K8UTF0</accession>
<evidence type="ECO:0000256" key="2">
    <source>
        <dbReference type="PROSITE-ProRule" id="PRU00192"/>
    </source>
</evidence>
<proteinExistence type="predicted"/>
<dbReference type="InterPro" id="IPR036028">
    <property type="entry name" value="SH3-like_dom_sf"/>
</dbReference>
<dbReference type="PANTHER" id="PTHR14234">
    <property type="entry name" value="RIM BINDING PROTEIN-RELATED"/>
    <property type="match status" value="1"/>
</dbReference>
<feature type="non-terminal residue" evidence="5">
    <location>
        <position position="627"/>
    </location>
</feature>
<feature type="compositionally biased region" description="Gly residues" evidence="3">
    <location>
        <begin position="236"/>
        <end position="252"/>
    </location>
</feature>
<feature type="compositionally biased region" description="Low complexity" evidence="3">
    <location>
        <begin position="529"/>
        <end position="580"/>
    </location>
</feature>
<feature type="compositionally biased region" description="Low complexity" evidence="3">
    <location>
        <begin position="418"/>
        <end position="434"/>
    </location>
</feature>
<feature type="domain" description="SH3" evidence="4">
    <location>
        <begin position="44"/>
        <end position="112"/>
    </location>
</feature>
<dbReference type="CDD" id="cd12012">
    <property type="entry name" value="SH3_RIM-BP_2"/>
    <property type="match status" value="1"/>
</dbReference>
<feature type="region of interest" description="Disordered" evidence="3">
    <location>
        <begin position="126"/>
        <end position="145"/>
    </location>
</feature>
<feature type="region of interest" description="Disordered" evidence="3">
    <location>
        <begin position="1"/>
        <end position="43"/>
    </location>
</feature>
<evidence type="ECO:0000259" key="4">
    <source>
        <dbReference type="PROSITE" id="PS50002"/>
    </source>
</evidence>
<organism evidence="5">
    <name type="scientific">Bactrocera latifrons</name>
    <name type="common">Malaysian fruit fly</name>
    <name type="synonym">Chaetodacus latifrons</name>
    <dbReference type="NCBI Taxonomy" id="174628"/>
    <lineage>
        <taxon>Eukaryota</taxon>
        <taxon>Metazoa</taxon>
        <taxon>Ecdysozoa</taxon>
        <taxon>Arthropoda</taxon>
        <taxon>Hexapoda</taxon>
        <taxon>Insecta</taxon>
        <taxon>Pterygota</taxon>
        <taxon>Neoptera</taxon>
        <taxon>Endopterygota</taxon>
        <taxon>Diptera</taxon>
        <taxon>Brachycera</taxon>
        <taxon>Muscomorpha</taxon>
        <taxon>Tephritoidea</taxon>
        <taxon>Tephritidae</taxon>
        <taxon>Bactrocera</taxon>
        <taxon>Bactrocera</taxon>
    </lineage>
</organism>
<dbReference type="Gene3D" id="2.30.30.40">
    <property type="entry name" value="SH3 Domains"/>
    <property type="match status" value="2"/>
</dbReference>
<dbReference type="SMART" id="SM00326">
    <property type="entry name" value="SH3"/>
    <property type="match status" value="2"/>
</dbReference>
<dbReference type="GO" id="GO:0007274">
    <property type="term" value="P:neuromuscular synaptic transmission"/>
    <property type="evidence" value="ECO:0007669"/>
    <property type="project" value="TreeGrafter"/>
</dbReference>
<dbReference type="PRINTS" id="PR00452">
    <property type="entry name" value="SH3DOMAIN"/>
</dbReference>
<dbReference type="PROSITE" id="PS50002">
    <property type="entry name" value="SH3"/>
    <property type="match status" value="2"/>
</dbReference>
<feature type="compositionally biased region" description="Low complexity" evidence="3">
    <location>
        <begin position="309"/>
        <end position="358"/>
    </location>
</feature>
<dbReference type="InterPro" id="IPR035753">
    <property type="entry name" value="RIM-BP_SH3_2"/>
</dbReference>
<dbReference type="PANTHER" id="PTHR14234:SF19">
    <property type="entry name" value="RIM-BINDING PROTEIN, ISOFORM F"/>
    <property type="match status" value="1"/>
</dbReference>
<dbReference type="Pfam" id="PF07653">
    <property type="entry name" value="SH3_2"/>
    <property type="match status" value="2"/>
</dbReference>
<dbReference type="InterPro" id="IPR035755">
    <property type="entry name" value="RIM-BP_SH3_3"/>
</dbReference>